<feature type="compositionally biased region" description="Polar residues" evidence="10">
    <location>
        <begin position="486"/>
        <end position="495"/>
    </location>
</feature>
<dbReference type="Pfam" id="PF01739">
    <property type="entry name" value="CheR"/>
    <property type="match status" value="1"/>
</dbReference>
<evidence type="ECO:0000256" key="8">
    <source>
        <dbReference type="PROSITE-ProRule" id="PRU00050"/>
    </source>
</evidence>
<dbReference type="Gene3D" id="3.40.50.180">
    <property type="entry name" value="Methylesterase CheB, C-terminal domain"/>
    <property type="match status" value="1"/>
</dbReference>
<dbReference type="InterPro" id="IPR000673">
    <property type="entry name" value="Sig_transdc_resp-reg_Me-estase"/>
</dbReference>
<evidence type="ECO:0000256" key="1">
    <source>
        <dbReference type="ARBA" id="ARBA00000085"/>
    </source>
</evidence>
<dbReference type="PANTHER" id="PTHR24422">
    <property type="entry name" value="CHEMOTAXIS PROTEIN METHYLTRANSFERASE"/>
    <property type="match status" value="1"/>
</dbReference>
<feature type="active site" evidence="8">
    <location>
        <position position="140"/>
    </location>
</feature>
<keyword evidence="9" id="KW-0175">Coiled coil</keyword>
<accession>A0A369TL00</accession>
<feature type="coiled-coil region" evidence="9">
    <location>
        <begin position="941"/>
        <end position="993"/>
    </location>
</feature>
<dbReference type="InterPro" id="IPR035909">
    <property type="entry name" value="CheB_C"/>
</dbReference>
<dbReference type="GO" id="GO:0005737">
    <property type="term" value="C:cytoplasm"/>
    <property type="evidence" value="ECO:0007669"/>
    <property type="project" value="InterPro"/>
</dbReference>
<dbReference type="InterPro" id="IPR000014">
    <property type="entry name" value="PAS"/>
</dbReference>
<dbReference type="InterPro" id="IPR029063">
    <property type="entry name" value="SAM-dependent_MTases_sf"/>
</dbReference>
<feature type="domain" description="CheB-type methylesterase" evidence="11">
    <location>
        <begin position="9"/>
        <end position="187"/>
    </location>
</feature>
<dbReference type="InterPro" id="IPR036890">
    <property type="entry name" value="HATPase_C_sf"/>
</dbReference>
<dbReference type="RefSeq" id="WP_114512121.1">
    <property type="nucleotide sequence ID" value="NZ_QPMK01000015.1"/>
</dbReference>
<dbReference type="Pfam" id="PF08448">
    <property type="entry name" value="PAS_4"/>
    <property type="match status" value="1"/>
</dbReference>
<dbReference type="InterPro" id="IPR011102">
    <property type="entry name" value="Sig_transdc_His_kinase_HWE"/>
</dbReference>
<dbReference type="SUPFAM" id="SSF53335">
    <property type="entry name" value="S-adenosyl-L-methionine-dependent methyltransferases"/>
    <property type="match status" value="1"/>
</dbReference>
<evidence type="ECO:0000256" key="4">
    <source>
        <dbReference type="ARBA" id="ARBA00022679"/>
    </source>
</evidence>
<dbReference type="InterPro" id="IPR022641">
    <property type="entry name" value="CheR_N"/>
</dbReference>
<evidence type="ECO:0000313" key="13">
    <source>
        <dbReference type="EMBL" id="RDD65085.1"/>
    </source>
</evidence>
<dbReference type="Gene3D" id="3.40.50.150">
    <property type="entry name" value="Vaccinia Virus protein VP39"/>
    <property type="match status" value="1"/>
</dbReference>
<sequence>MSDQADTSFGSDRIIVGIGASAGGLEAFQMFLKGLPEDHGMVLVLVQHLDPDHVSLMPELVANKTKSPVHSVEDNMAVEPGHIYLIPPGYEMELRDGHLRLEEFKSPRGLRRPIDRFFRSLARECGESAVAVVLSGTGSDGADGAREVKGAGGLVFVQDPRQAKYDGMPQSVLDLSGADVMSKAEEIIEVVRDYYNLRTDAQYAQSDDDEFLGRIMRHVRFRTGHDFADYKKGTMLRRVAVRMSVLNISSPGGYLRYIAEHKEEADLLFRDLLINVTSFFRDREHFEALNGEVIPHIVETCEEHGEIRVWVAGCSTGEEAYSLAMLFAEEVERTKRASKVVVFATDIDEAALAKARTGVYSDSISEKVPANLLERYFRPRNDGYEVGPQLREMVRFSRHSFVKDPPFSKLDLVACRNVLIYFKENLQETAIKVFHYALVEDGFLFIGPSENPRTIPERFTEVVPHARIFRRRPGVAKALNLGAMSASTLSSNGPQDDTRAAPRGPSDVERVLLDHHAPPYLHVNRNEEVVYAAEGATRFLRVRSGKLSNALYAMIAPELETTVRRVCRLEFSAGSVSEREFEGEINGRKERLVIAANRLADGSMLLVFHDQLMTDDTRPGGGDTSQQDDAYIRELELELDQARQAVRTTVEELETSNEELKSSNEEMMSMNEELQSANEELTTINDELQEKLRELNQANADLKSFTESARIATVFLDDQLRLRNFTPEAENYFGFTKVDIGRNMADLNARVDQAKLMEICEAVLNDRIEREYEFVTRDTGDFLNCNVMHYSPDGKSQRGVVFTLQDVTELREALRQATEAKRLSEERRNEVEQIYRTSPLAMGLFDSEMRYVRLNEKLAEINGEPLERHIGATLREIIPDVADHTEKVIERVFETGQPVRGERVTGVIRSAPDDVRVWETDWMPFLQNGKVTAVSANVRDITEQVETAESLRRVMRELEHRVKNMLANVGALINQARREATADKEVYEKLTRRIEGLAKTHTLLMSEQWSSAGLHDIVAPETTGVYGEDRVTLSGPDLRVNSQTTLALGMAIHELATNAAKYGAFSTEEGTVTVRWSRINDADGDRLVLEWIERGGPEIKEPKSNGFGSQLISSTLEGTLGGVTQMIWEPEGLTFVVELDFSEVSAPNDTTQSLH</sequence>
<dbReference type="InterPro" id="IPR050903">
    <property type="entry name" value="Bact_Chemotaxis_MeTrfase"/>
</dbReference>
<dbReference type="Gene3D" id="3.30.450.20">
    <property type="entry name" value="PAS domain"/>
    <property type="match status" value="2"/>
</dbReference>
<dbReference type="GO" id="GO:0008984">
    <property type="term" value="F:protein-glutamate methylesterase activity"/>
    <property type="evidence" value="ECO:0007669"/>
    <property type="project" value="InterPro"/>
</dbReference>
<feature type="active site" evidence="8">
    <location>
        <position position="21"/>
    </location>
</feature>
<evidence type="ECO:0000256" key="9">
    <source>
        <dbReference type="SAM" id="Coils"/>
    </source>
</evidence>
<dbReference type="SMART" id="SM00138">
    <property type="entry name" value="MeTrc"/>
    <property type="match status" value="1"/>
</dbReference>
<dbReference type="SUPFAM" id="SSF55785">
    <property type="entry name" value="PYP-like sensor domain (PAS domain)"/>
    <property type="match status" value="2"/>
</dbReference>
<feature type="compositionally biased region" description="Basic and acidic residues" evidence="10">
    <location>
        <begin position="496"/>
        <end position="505"/>
    </location>
</feature>
<feature type="coiled-coil region" evidence="9">
    <location>
        <begin position="632"/>
        <end position="708"/>
    </location>
</feature>
<name>A0A369TL00_9RHOB</name>
<dbReference type="OrthoDB" id="9816309at2"/>
<dbReference type="PANTHER" id="PTHR24422:SF10">
    <property type="entry name" value="CHEMOTAXIS PROTEIN METHYLTRANSFERASE 2"/>
    <property type="match status" value="1"/>
</dbReference>
<evidence type="ECO:0000259" key="12">
    <source>
        <dbReference type="PROSITE" id="PS50123"/>
    </source>
</evidence>
<dbReference type="NCBIfam" id="TIGR00229">
    <property type="entry name" value="sensory_box"/>
    <property type="match status" value="2"/>
</dbReference>
<dbReference type="GO" id="GO:0008757">
    <property type="term" value="F:S-adenosylmethionine-dependent methyltransferase activity"/>
    <property type="evidence" value="ECO:0007669"/>
    <property type="project" value="InterPro"/>
</dbReference>
<feature type="region of interest" description="Disordered" evidence="10">
    <location>
        <begin position="486"/>
        <end position="505"/>
    </location>
</feature>
<evidence type="ECO:0000256" key="10">
    <source>
        <dbReference type="SAM" id="MobiDB-lite"/>
    </source>
</evidence>
<reference evidence="13 14" key="1">
    <citation type="submission" date="2018-07" db="EMBL/GenBank/DDBJ databases">
        <title>Thalassococcus profundi sp. nov., a marine bacterium isolated from deep seawater of Okinawa Trough.</title>
        <authorList>
            <person name="Yu M."/>
        </authorList>
    </citation>
    <scope>NUCLEOTIDE SEQUENCE [LARGE SCALE GENOMIC DNA]</scope>
    <source>
        <strain evidence="13 14">WRAS1</strain>
    </source>
</reference>
<dbReference type="SUPFAM" id="SSF52738">
    <property type="entry name" value="Methylesterase CheB, C-terminal domain"/>
    <property type="match status" value="1"/>
</dbReference>
<evidence type="ECO:0000259" key="11">
    <source>
        <dbReference type="PROSITE" id="PS50122"/>
    </source>
</evidence>
<dbReference type="PROSITE" id="PS50122">
    <property type="entry name" value="CHEB"/>
    <property type="match status" value="1"/>
</dbReference>
<dbReference type="EMBL" id="QPMK01000015">
    <property type="protein sequence ID" value="RDD65085.1"/>
    <property type="molecule type" value="Genomic_DNA"/>
</dbReference>
<organism evidence="13 14">
    <name type="scientific">Thalassococcus profundi</name>
    <dbReference type="NCBI Taxonomy" id="2282382"/>
    <lineage>
        <taxon>Bacteria</taxon>
        <taxon>Pseudomonadati</taxon>
        <taxon>Pseudomonadota</taxon>
        <taxon>Alphaproteobacteria</taxon>
        <taxon>Rhodobacterales</taxon>
        <taxon>Roseobacteraceae</taxon>
        <taxon>Thalassococcus</taxon>
    </lineage>
</organism>
<dbReference type="GO" id="GO:0004673">
    <property type="term" value="F:protein histidine kinase activity"/>
    <property type="evidence" value="ECO:0007669"/>
    <property type="project" value="UniProtKB-EC"/>
</dbReference>
<evidence type="ECO:0000256" key="3">
    <source>
        <dbReference type="ARBA" id="ARBA00022553"/>
    </source>
</evidence>
<dbReference type="EC" id="2.7.13.3" evidence="2"/>
<feature type="active site" evidence="8">
    <location>
        <position position="48"/>
    </location>
</feature>
<evidence type="ECO:0000256" key="7">
    <source>
        <dbReference type="ARBA" id="ARBA00022840"/>
    </source>
</evidence>
<dbReference type="Proteomes" id="UP000253977">
    <property type="component" value="Unassembled WGS sequence"/>
</dbReference>
<dbReference type="InterPro" id="IPR000780">
    <property type="entry name" value="CheR_MeTrfase"/>
</dbReference>
<dbReference type="Pfam" id="PF03705">
    <property type="entry name" value="CheR_N"/>
    <property type="match status" value="1"/>
</dbReference>
<dbReference type="AlphaFoldDB" id="A0A369TL00"/>
<evidence type="ECO:0000256" key="2">
    <source>
        <dbReference type="ARBA" id="ARBA00012438"/>
    </source>
</evidence>
<keyword evidence="4" id="KW-0808">Transferase</keyword>
<dbReference type="GO" id="GO:0006935">
    <property type="term" value="P:chemotaxis"/>
    <property type="evidence" value="ECO:0007669"/>
    <property type="project" value="UniProtKB-UniRule"/>
</dbReference>
<feature type="domain" description="CheR-type methyltransferase" evidence="12">
    <location>
        <begin position="200"/>
        <end position="450"/>
    </location>
</feature>
<dbReference type="CDD" id="cd16434">
    <property type="entry name" value="CheB-CheR_fusion"/>
    <property type="match status" value="1"/>
</dbReference>
<keyword evidence="14" id="KW-1185">Reference proteome</keyword>
<keyword evidence="6" id="KW-0418">Kinase</keyword>
<evidence type="ECO:0000256" key="5">
    <source>
        <dbReference type="ARBA" id="ARBA00022741"/>
    </source>
</evidence>
<dbReference type="CDD" id="cd02440">
    <property type="entry name" value="AdoMet_MTases"/>
    <property type="match status" value="1"/>
</dbReference>
<dbReference type="PRINTS" id="PR00996">
    <property type="entry name" value="CHERMTFRASE"/>
</dbReference>
<proteinExistence type="predicted"/>
<dbReference type="PROSITE" id="PS50123">
    <property type="entry name" value="CHER"/>
    <property type="match status" value="1"/>
</dbReference>
<dbReference type="InterPro" id="IPR013656">
    <property type="entry name" value="PAS_4"/>
</dbReference>
<dbReference type="SUPFAM" id="SSF47757">
    <property type="entry name" value="Chemotaxis receptor methyltransferase CheR, N-terminal domain"/>
    <property type="match status" value="1"/>
</dbReference>
<dbReference type="Pfam" id="PF07536">
    <property type="entry name" value="HWE_HK"/>
    <property type="match status" value="1"/>
</dbReference>
<comment type="caution">
    <text evidence="13">The sequence shown here is derived from an EMBL/GenBank/DDBJ whole genome shotgun (WGS) entry which is preliminary data.</text>
</comment>
<dbReference type="Gene3D" id="3.30.565.10">
    <property type="entry name" value="Histidine kinase-like ATPase, C-terminal domain"/>
    <property type="match status" value="1"/>
</dbReference>
<keyword evidence="3" id="KW-0597">Phosphoprotein</keyword>
<evidence type="ECO:0000256" key="6">
    <source>
        <dbReference type="ARBA" id="ARBA00022777"/>
    </source>
</evidence>
<keyword evidence="8" id="KW-0378">Hydrolase</keyword>
<comment type="catalytic activity">
    <reaction evidence="1">
        <text>ATP + protein L-histidine = ADP + protein N-phospho-L-histidine.</text>
        <dbReference type="EC" id="2.7.13.3"/>
    </reaction>
</comment>
<keyword evidence="7" id="KW-0067">ATP-binding</keyword>
<dbReference type="InterPro" id="IPR035965">
    <property type="entry name" value="PAS-like_dom_sf"/>
</dbReference>
<keyword evidence="8" id="KW-0145">Chemotaxis</keyword>
<feature type="coiled-coil region" evidence="9">
    <location>
        <begin position="807"/>
        <end position="834"/>
    </location>
</feature>
<evidence type="ECO:0000313" key="14">
    <source>
        <dbReference type="Proteomes" id="UP000253977"/>
    </source>
</evidence>
<dbReference type="GO" id="GO:0000156">
    <property type="term" value="F:phosphorelay response regulator activity"/>
    <property type="evidence" value="ECO:0007669"/>
    <property type="project" value="InterPro"/>
</dbReference>
<gene>
    <name evidence="13" type="ORF">DU478_16770</name>
</gene>
<dbReference type="InterPro" id="IPR022642">
    <property type="entry name" value="CheR_C"/>
</dbReference>
<dbReference type="GO" id="GO:0005524">
    <property type="term" value="F:ATP binding"/>
    <property type="evidence" value="ECO:0007669"/>
    <property type="project" value="UniProtKB-KW"/>
</dbReference>
<dbReference type="Pfam" id="PF13596">
    <property type="entry name" value="PAS_10"/>
    <property type="match status" value="1"/>
</dbReference>
<dbReference type="SMART" id="SM00911">
    <property type="entry name" value="HWE_HK"/>
    <property type="match status" value="1"/>
</dbReference>
<protein>
    <recommendedName>
        <fullName evidence="2">histidine kinase</fullName>
        <ecNumber evidence="2">2.7.13.3</ecNumber>
    </recommendedName>
</protein>
<keyword evidence="5" id="KW-0547">Nucleotide-binding</keyword>
<dbReference type="Pfam" id="PF01339">
    <property type="entry name" value="CheB_methylest"/>
    <property type="match status" value="1"/>
</dbReference>